<dbReference type="OrthoDB" id="624443at2"/>
<evidence type="ECO:0000313" key="1">
    <source>
        <dbReference type="EMBL" id="TCC86365.1"/>
    </source>
</evidence>
<sequence>MSNHAEYFQSWPKGTEAELKASALSSIQLFFEEYNLDESQDLLWQIMKHCFFNPSTALKIPERENLVSFYENLHQMILAASILHNTRISQQVWTT</sequence>
<evidence type="ECO:0000313" key="2">
    <source>
        <dbReference type="Proteomes" id="UP000291117"/>
    </source>
</evidence>
<keyword evidence="2" id="KW-1185">Reference proteome</keyword>
<dbReference type="EMBL" id="SJSM01000027">
    <property type="protein sequence ID" value="TCC86365.1"/>
    <property type="molecule type" value="Genomic_DNA"/>
</dbReference>
<comment type="caution">
    <text evidence="1">The sequence shown here is derived from an EMBL/GenBank/DDBJ whole genome shotgun (WGS) entry which is preliminary data.</text>
</comment>
<dbReference type="Proteomes" id="UP000291117">
    <property type="component" value="Unassembled WGS sequence"/>
</dbReference>
<name>A0A4R0MII5_9SPHI</name>
<organism evidence="1 2">
    <name type="scientific">Pedobacter hiemivivus</name>
    <dbReference type="NCBI Taxonomy" id="2530454"/>
    <lineage>
        <taxon>Bacteria</taxon>
        <taxon>Pseudomonadati</taxon>
        <taxon>Bacteroidota</taxon>
        <taxon>Sphingobacteriia</taxon>
        <taxon>Sphingobacteriales</taxon>
        <taxon>Sphingobacteriaceae</taxon>
        <taxon>Pedobacter</taxon>
    </lineage>
</organism>
<gene>
    <name evidence="1" type="ORF">EZ444_23985</name>
</gene>
<reference evidence="1 2" key="1">
    <citation type="submission" date="2019-02" db="EMBL/GenBank/DDBJ databases">
        <title>Pedobacter sp. RP-3-8 sp. nov., isolated from Arctic soil.</title>
        <authorList>
            <person name="Dahal R.H."/>
        </authorList>
    </citation>
    <scope>NUCLEOTIDE SEQUENCE [LARGE SCALE GENOMIC DNA]</scope>
    <source>
        <strain evidence="1 2">RP-3-8</strain>
    </source>
</reference>
<accession>A0A4R0MII5</accession>
<protein>
    <submittedName>
        <fullName evidence="1">Uncharacterized protein</fullName>
    </submittedName>
</protein>
<dbReference type="RefSeq" id="WP_131612140.1">
    <property type="nucleotide sequence ID" value="NZ_SJSM01000027.1"/>
</dbReference>
<dbReference type="AlphaFoldDB" id="A0A4R0MII5"/>
<proteinExistence type="predicted"/>